<dbReference type="PROSITE" id="PS50026">
    <property type="entry name" value="EGF_3"/>
    <property type="match status" value="1"/>
</dbReference>
<reference evidence="8" key="2">
    <citation type="submission" date="2025-08" db="UniProtKB">
        <authorList>
            <consortium name="Ensembl"/>
        </authorList>
    </citation>
    <scope>IDENTIFICATION</scope>
</reference>
<evidence type="ECO:0000259" key="7">
    <source>
        <dbReference type="PROSITE" id="PS50026"/>
    </source>
</evidence>
<dbReference type="AlphaFoldDB" id="A0A803V450"/>
<accession>A0A803V450</accession>
<proteinExistence type="predicted"/>
<evidence type="ECO:0000256" key="4">
    <source>
        <dbReference type="ARBA" id="ARBA00023157"/>
    </source>
</evidence>
<comment type="caution">
    <text evidence="6">Lacks conserved residue(s) required for the propagation of feature annotation.</text>
</comment>
<dbReference type="SUPFAM" id="SSF57196">
    <property type="entry name" value="EGF/Laminin"/>
    <property type="match status" value="1"/>
</dbReference>
<organism evidence="8 9">
    <name type="scientific">Ficedula albicollis</name>
    <name type="common">Collared flycatcher</name>
    <name type="synonym">Muscicapa albicollis</name>
    <dbReference type="NCBI Taxonomy" id="59894"/>
    <lineage>
        <taxon>Eukaryota</taxon>
        <taxon>Metazoa</taxon>
        <taxon>Chordata</taxon>
        <taxon>Craniata</taxon>
        <taxon>Vertebrata</taxon>
        <taxon>Euteleostomi</taxon>
        <taxon>Archelosauria</taxon>
        <taxon>Archosauria</taxon>
        <taxon>Dinosauria</taxon>
        <taxon>Saurischia</taxon>
        <taxon>Theropoda</taxon>
        <taxon>Coelurosauria</taxon>
        <taxon>Aves</taxon>
        <taxon>Neognathae</taxon>
        <taxon>Neoaves</taxon>
        <taxon>Telluraves</taxon>
        <taxon>Australaves</taxon>
        <taxon>Passeriformes</taxon>
        <taxon>Muscicapidae</taxon>
        <taxon>Ficedula</taxon>
    </lineage>
</organism>
<reference evidence="8 9" key="1">
    <citation type="journal article" date="2012" name="Nature">
        <title>The genomic landscape of species divergence in Ficedula flycatchers.</title>
        <authorList>
            <person name="Ellegren H."/>
            <person name="Smeds L."/>
            <person name="Burri R."/>
            <person name="Olason P.I."/>
            <person name="Backstrom N."/>
            <person name="Kawakami T."/>
            <person name="Kunstner A."/>
            <person name="Makinen H."/>
            <person name="Nadachowska-Brzyska K."/>
            <person name="Qvarnstrom A."/>
            <person name="Uebbing S."/>
            <person name="Wolf J.B."/>
        </authorList>
    </citation>
    <scope>NUCLEOTIDE SEQUENCE [LARGE SCALE GENOMIC DNA]</scope>
</reference>
<sequence length="130" mass="14184">PKHALPVGNFFGGFPTETLFPFPVPAADVCDSNPCQNGGICLSGLNDNFYSCECPQGFTDPNCSSLVEVEEKGTAQEKTRITHTGHLFDFQNSCPSGGSDYSLNECTEHKSNVLTFCDVHLTQTKLKFEQ</sequence>
<dbReference type="GeneTree" id="ENSGT00520000061156"/>
<reference evidence="8" key="3">
    <citation type="submission" date="2025-09" db="UniProtKB">
        <authorList>
            <consortium name="Ensembl"/>
        </authorList>
    </citation>
    <scope>IDENTIFICATION</scope>
</reference>
<evidence type="ECO:0000256" key="3">
    <source>
        <dbReference type="ARBA" id="ARBA00022737"/>
    </source>
</evidence>
<feature type="domain" description="EGF-like" evidence="7">
    <location>
        <begin position="26"/>
        <end position="64"/>
    </location>
</feature>
<evidence type="ECO:0000313" key="8">
    <source>
        <dbReference type="Ensembl" id="ENSFALP00000017506.1"/>
    </source>
</evidence>
<evidence type="ECO:0000256" key="6">
    <source>
        <dbReference type="PROSITE-ProRule" id="PRU00076"/>
    </source>
</evidence>
<keyword evidence="9" id="KW-1185">Reference proteome</keyword>
<evidence type="ECO:0000256" key="5">
    <source>
        <dbReference type="ARBA" id="ARBA00023180"/>
    </source>
</evidence>
<keyword evidence="2" id="KW-0732">Signal</keyword>
<dbReference type="CDD" id="cd00054">
    <property type="entry name" value="EGF_CA"/>
    <property type="match status" value="1"/>
</dbReference>
<dbReference type="Proteomes" id="UP000016665">
    <property type="component" value="Chromosome Z"/>
</dbReference>
<feature type="disulfide bond" evidence="6">
    <location>
        <begin position="54"/>
        <end position="63"/>
    </location>
</feature>
<keyword evidence="3" id="KW-0677">Repeat</keyword>
<keyword evidence="1 6" id="KW-0245">EGF-like domain</keyword>
<keyword evidence="4 6" id="KW-1015">Disulfide bond</keyword>
<keyword evidence="5" id="KW-0325">Glycoprotein</keyword>
<name>A0A803V450_FICAL</name>
<dbReference type="InterPro" id="IPR000742">
    <property type="entry name" value="EGF"/>
</dbReference>
<protein>
    <recommendedName>
        <fullName evidence="7">EGF-like domain-containing protein</fullName>
    </recommendedName>
</protein>
<dbReference type="Ensembl" id="ENSFALT00000039621.1">
    <property type="protein sequence ID" value="ENSFALP00000017506.1"/>
    <property type="gene ID" value="ENSFALG00000027608.1"/>
</dbReference>
<dbReference type="Pfam" id="PF00008">
    <property type="entry name" value="EGF"/>
    <property type="match status" value="1"/>
</dbReference>
<dbReference type="FunFam" id="2.10.25.10:FF:000012">
    <property type="entry name" value="Delta-like protein"/>
    <property type="match status" value="1"/>
</dbReference>
<evidence type="ECO:0000256" key="1">
    <source>
        <dbReference type="ARBA" id="ARBA00022536"/>
    </source>
</evidence>
<dbReference type="PRINTS" id="PR00010">
    <property type="entry name" value="EGFBLOOD"/>
</dbReference>
<evidence type="ECO:0000256" key="2">
    <source>
        <dbReference type="ARBA" id="ARBA00022729"/>
    </source>
</evidence>
<feature type="disulfide bond" evidence="6">
    <location>
        <begin position="35"/>
        <end position="52"/>
    </location>
</feature>
<dbReference type="Gene3D" id="2.10.25.10">
    <property type="entry name" value="Laminin"/>
    <property type="match status" value="1"/>
</dbReference>
<evidence type="ECO:0000313" key="9">
    <source>
        <dbReference type="Proteomes" id="UP000016665"/>
    </source>
</evidence>
<dbReference type="PROSITE" id="PS01186">
    <property type="entry name" value="EGF_2"/>
    <property type="match status" value="1"/>
</dbReference>
<dbReference type="SMART" id="SM00181">
    <property type="entry name" value="EGF"/>
    <property type="match status" value="1"/>
</dbReference>